<dbReference type="EMBL" id="CALYLO010000001">
    <property type="protein sequence ID" value="CAH8244108.1"/>
    <property type="molecule type" value="Genomic_DNA"/>
</dbReference>
<keyword evidence="1" id="KW-0812">Transmembrane</keyword>
<gene>
    <name evidence="2" type="ORF">WJ0W_001347</name>
</gene>
<feature type="transmembrane region" description="Helical" evidence="1">
    <location>
        <begin position="62"/>
        <end position="80"/>
    </location>
</feature>
<reference evidence="2" key="1">
    <citation type="submission" date="2022-06" db="EMBL/GenBank/DDBJ databases">
        <authorList>
            <person name="Dietemann V."/>
            <person name="Ory F."/>
            <person name="Dainat B."/>
            <person name="Oberhansli S."/>
        </authorList>
    </citation>
    <scope>NUCLEOTIDE SEQUENCE</scope>
    <source>
        <strain evidence="2">Ena-SAMPLE-TAB-26-04-2022-14:26:32:270-5432</strain>
    </source>
</reference>
<feature type="transmembrane region" description="Helical" evidence="1">
    <location>
        <begin position="110"/>
        <end position="132"/>
    </location>
</feature>
<sequence>MLEGFGDITRPALTVDPSGAVREGFMLWPIIQLYGLKTVELLMYVTTAFMISAAFRSSSMAITFSLLFMLLGNSIVSLLSKYEWVKYLLFANVNLSQYVNGTPIRPDTTMLFSVSALLVYFAEFLLISWLVFTRRDVAG</sequence>
<proteinExistence type="predicted"/>
<accession>A0ABM9FY05</accession>
<dbReference type="PANTHER" id="PTHR37305:SF1">
    <property type="entry name" value="MEMBRANE PROTEIN"/>
    <property type="match status" value="1"/>
</dbReference>
<dbReference type="Proteomes" id="UP001154322">
    <property type="component" value="Unassembled WGS sequence"/>
</dbReference>
<evidence type="ECO:0000256" key="1">
    <source>
        <dbReference type="SAM" id="Phobius"/>
    </source>
</evidence>
<organism evidence="2 3">
    <name type="scientific">Paenibacillus melissococcoides</name>
    <dbReference type="NCBI Taxonomy" id="2912268"/>
    <lineage>
        <taxon>Bacteria</taxon>
        <taxon>Bacillati</taxon>
        <taxon>Bacillota</taxon>
        <taxon>Bacilli</taxon>
        <taxon>Bacillales</taxon>
        <taxon>Paenibacillaceae</taxon>
        <taxon>Paenibacillus</taxon>
    </lineage>
</organism>
<evidence type="ECO:0008006" key="4">
    <source>
        <dbReference type="Google" id="ProtNLM"/>
    </source>
</evidence>
<protein>
    <recommendedName>
        <fullName evidence="4">ABC-2 type transport system permease protein</fullName>
    </recommendedName>
</protein>
<evidence type="ECO:0000313" key="3">
    <source>
        <dbReference type="Proteomes" id="UP001154322"/>
    </source>
</evidence>
<feature type="transmembrane region" description="Helical" evidence="1">
    <location>
        <begin position="34"/>
        <end position="55"/>
    </location>
</feature>
<comment type="caution">
    <text evidence="2">The sequence shown here is derived from an EMBL/GenBank/DDBJ whole genome shotgun (WGS) entry which is preliminary data.</text>
</comment>
<dbReference type="PANTHER" id="PTHR37305">
    <property type="entry name" value="INTEGRAL MEMBRANE PROTEIN-RELATED"/>
    <property type="match status" value="1"/>
</dbReference>
<keyword evidence="1" id="KW-1133">Transmembrane helix</keyword>
<keyword evidence="3" id="KW-1185">Reference proteome</keyword>
<name>A0ABM9FY05_9BACL</name>
<keyword evidence="1" id="KW-0472">Membrane</keyword>
<evidence type="ECO:0000313" key="2">
    <source>
        <dbReference type="EMBL" id="CAH8244108.1"/>
    </source>
</evidence>